<evidence type="ECO:0000256" key="3">
    <source>
        <dbReference type="SAM" id="MobiDB-lite"/>
    </source>
</evidence>
<dbReference type="EMBL" id="SLUK01000003">
    <property type="protein sequence ID" value="TCL44171.1"/>
    <property type="molecule type" value="Genomic_DNA"/>
</dbReference>
<dbReference type="RefSeq" id="WP_132084257.1">
    <property type="nucleotide sequence ID" value="NZ_SLUK01000003.1"/>
</dbReference>
<comment type="caution">
    <text evidence="6">The sequence shown here is derived from an EMBL/GenBank/DDBJ whole genome shotgun (WGS) entry which is preliminary data.</text>
</comment>
<evidence type="ECO:0000313" key="7">
    <source>
        <dbReference type="Proteomes" id="UP000294682"/>
    </source>
</evidence>
<proteinExistence type="predicted"/>
<evidence type="ECO:0000256" key="2">
    <source>
        <dbReference type="ARBA" id="ARBA00022729"/>
    </source>
</evidence>
<evidence type="ECO:0000259" key="5">
    <source>
        <dbReference type="Pfam" id="PF13407"/>
    </source>
</evidence>
<feature type="compositionally biased region" description="Polar residues" evidence="3">
    <location>
        <begin position="29"/>
        <end position="38"/>
    </location>
</feature>
<sequence length="369" mass="38941">MKRSKIRISIICMCAALILGVCGCSQKAQNEAPGTNEPSGAAVQQEQEEQEALPEEEGITVGVAQCTTQEERWRNDANALQKKADELGLSLQMVDAANDTATQATQIENLVSSGVDVILVSPTDSDAITPALAQAKAAGIPVVVWGRQANTADQDFFIINDFVETGKKMAQTALEACSAGNVVLIGGDKSSTVPTEMTEGMMSVLQPRLDDGSMKLVFEQYITNWMPDGAMSAMENALTQLGNGVDLVLCHNDGMAGGAIQALEGQGLAGTVPVVGMDAEIAALQRIVEGKQYSTVIFDHEGTADICLRAAQALAKGEPLDSLAVKKTAIEGAEIPTGEIPTIMITNENIMEVCVDSGIHTKEEIYLNA</sequence>
<evidence type="ECO:0000256" key="4">
    <source>
        <dbReference type="SAM" id="SignalP"/>
    </source>
</evidence>
<feature type="compositionally biased region" description="Acidic residues" evidence="3">
    <location>
        <begin position="46"/>
        <end position="57"/>
    </location>
</feature>
<feature type="signal peptide" evidence="4">
    <location>
        <begin position="1"/>
        <end position="27"/>
    </location>
</feature>
<dbReference type="InterPro" id="IPR025997">
    <property type="entry name" value="SBP_2_dom"/>
</dbReference>
<dbReference type="Proteomes" id="UP000294682">
    <property type="component" value="Unassembled WGS sequence"/>
</dbReference>
<gene>
    <name evidence="6" type="ORF">EDD78_103209</name>
</gene>
<dbReference type="GO" id="GO:0030246">
    <property type="term" value="F:carbohydrate binding"/>
    <property type="evidence" value="ECO:0007669"/>
    <property type="project" value="TreeGrafter"/>
</dbReference>
<protein>
    <submittedName>
        <fullName evidence="6">Xylose-binding protein</fullName>
    </submittedName>
</protein>
<keyword evidence="2 4" id="KW-0732">Signal</keyword>
<keyword evidence="7" id="KW-1185">Reference proteome</keyword>
<evidence type="ECO:0000313" key="6">
    <source>
        <dbReference type="EMBL" id="TCL44171.1"/>
    </source>
</evidence>
<feature type="chain" id="PRO_5040738362" evidence="4">
    <location>
        <begin position="28"/>
        <end position="369"/>
    </location>
</feature>
<feature type="domain" description="Periplasmic binding protein" evidence="5">
    <location>
        <begin position="64"/>
        <end position="318"/>
    </location>
</feature>
<dbReference type="PANTHER" id="PTHR30036:SF1">
    <property type="entry name" value="D-XYLOSE-BINDING PERIPLASMIC PROTEIN"/>
    <property type="match status" value="1"/>
</dbReference>
<name>A0A9X8Y8X7_9FIRM</name>
<comment type="subcellular location">
    <subcellularLocation>
        <location evidence="1">Cell envelope</location>
    </subcellularLocation>
</comment>
<dbReference type="Pfam" id="PF13407">
    <property type="entry name" value="Peripla_BP_4"/>
    <property type="match status" value="1"/>
</dbReference>
<feature type="region of interest" description="Disordered" evidence="3">
    <location>
        <begin position="29"/>
        <end position="57"/>
    </location>
</feature>
<evidence type="ECO:0000256" key="1">
    <source>
        <dbReference type="ARBA" id="ARBA00004196"/>
    </source>
</evidence>
<dbReference type="PROSITE" id="PS51257">
    <property type="entry name" value="PROKAR_LIPOPROTEIN"/>
    <property type="match status" value="1"/>
</dbReference>
<dbReference type="Gene3D" id="3.40.50.2300">
    <property type="match status" value="2"/>
</dbReference>
<dbReference type="PANTHER" id="PTHR30036">
    <property type="entry name" value="D-XYLOSE-BINDING PERIPLASMIC PROTEIN"/>
    <property type="match status" value="1"/>
</dbReference>
<accession>A0A9X8Y8X7</accession>
<dbReference type="InterPro" id="IPR050555">
    <property type="entry name" value="Bact_Solute-Bind_Prot2"/>
</dbReference>
<organism evidence="6 7">
    <name type="scientific">Harryflintia acetispora</name>
    <dbReference type="NCBI Taxonomy" id="1849041"/>
    <lineage>
        <taxon>Bacteria</taxon>
        <taxon>Bacillati</taxon>
        <taxon>Bacillota</taxon>
        <taxon>Clostridia</taxon>
        <taxon>Eubacteriales</taxon>
        <taxon>Oscillospiraceae</taxon>
        <taxon>Harryflintia</taxon>
    </lineage>
</organism>
<dbReference type="SUPFAM" id="SSF53822">
    <property type="entry name" value="Periplasmic binding protein-like I"/>
    <property type="match status" value="1"/>
</dbReference>
<dbReference type="InterPro" id="IPR028082">
    <property type="entry name" value="Peripla_BP_I"/>
</dbReference>
<reference evidence="6 7" key="1">
    <citation type="submission" date="2019-03" db="EMBL/GenBank/DDBJ databases">
        <title>Genomic Encyclopedia of Type Strains, Phase IV (KMG-IV): sequencing the most valuable type-strain genomes for metagenomic binning, comparative biology and taxonomic classification.</title>
        <authorList>
            <person name="Goeker M."/>
        </authorList>
    </citation>
    <scope>NUCLEOTIDE SEQUENCE [LARGE SCALE GENOMIC DNA]</scope>
    <source>
        <strain evidence="6 7">DSM 100433</strain>
    </source>
</reference>
<dbReference type="GO" id="GO:0030288">
    <property type="term" value="C:outer membrane-bounded periplasmic space"/>
    <property type="evidence" value="ECO:0007669"/>
    <property type="project" value="TreeGrafter"/>
</dbReference>
<dbReference type="AlphaFoldDB" id="A0A9X8Y8X7"/>